<evidence type="ECO:0000313" key="1">
    <source>
        <dbReference type="EMBL" id="KAH0570213.1"/>
    </source>
</evidence>
<name>A0A9P8LL88_9EUKA</name>
<organism evidence="1 2">
    <name type="scientific">Spironucleus salmonicida</name>
    <dbReference type="NCBI Taxonomy" id="348837"/>
    <lineage>
        <taxon>Eukaryota</taxon>
        <taxon>Metamonada</taxon>
        <taxon>Diplomonadida</taxon>
        <taxon>Hexamitidae</taxon>
        <taxon>Hexamitinae</taxon>
        <taxon>Spironucleus</taxon>
    </lineage>
</organism>
<dbReference type="AlphaFoldDB" id="A0A9P8LL88"/>
<sequence length="151" mass="18024">MRQLRYKPPNIFNAVDLDSLQQQAIVTRRQIIHDEPEYYCLSKKIKRSSFIEPFKQTRKQTQRKEPISYSQFLNKVNNLNLNVEQISNQKQIQYQQLQASQLSSSSVQCKQYIVSNKSSQIQYQTKCLSKQQLLEKKIQQLRQELHINYVE</sequence>
<keyword evidence="2" id="KW-1185">Reference proteome</keyword>
<proteinExistence type="predicted"/>
<accession>A0A9P8LL88</accession>
<evidence type="ECO:0000313" key="2">
    <source>
        <dbReference type="Proteomes" id="UP000018208"/>
    </source>
</evidence>
<gene>
    <name evidence="1" type="ORF">SS50377_28188</name>
</gene>
<dbReference type="Proteomes" id="UP000018208">
    <property type="component" value="Unassembled WGS sequence"/>
</dbReference>
<dbReference type="GeneID" id="94302211"/>
<dbReference type="KEGG" id="ssao:94302211"/>
<comment type="caution">
    <text evidence="1">The sequence shown here is derived from an EMBL/GenBank/DDBJ whole genome shotgun (WGS) entry which is preliminary data.</text>
</comment>
<dbReference type="RefSeq" id="XP_067760986.1">
    <property type="nucleotide sequence ID" value="XM_067911964.1"/>
</dbReference>
<protein>
    <submittedName>
        <fullName evidence="1">Uncharacterized protein</fullName>
    </submittedName>
</protein>
<dbReference type="EMBL" id="AUWU02000008">
    <property type="protein sequence ID" value="KAH0570213.1"/>
    <property type="molecule type" value="Genomic_DNA"/>
</dbReference>
<reference evidence="1 2" key="1">
    <citation type="journal article" date="2014" name="PLoS Genet.">
        <title>The Genome of Spironucleus salmonicida Highlights a Fish Pathogen Adapted to Fluctuating Environments.</title>
        <authorList>
            <person name="Xu F."/>
            <person name="Jerlstrom-Hultqvist J."/>
            <person name="Einarsson E."/>
            <person name="Astvaldsson A."/>
            <person name="Svard S.G."/>
            <person name="Andersson J.O."/>
        </authorList>
    </citation>
    <scope>NUCLEOTIDE SEQUENCE [LARGE SCALE GENOMIC DNA]</scope>
    <source>
        <strain evidence="1 2">ATCC 50377</strain>
    </source>
</reference>